<dbReference type="GO" id="GO:0019887">
    <property type="term" value="F:protein kinase regulator activity"/>
    <property type="evidence" value="ECO:0007669"/>
    <property type="project" value="TreeGrafter"/>
</dbReference>
<dbReference type="GO" id="GO:0006417">
    <property type="term" value="P:regulation of translation"/>
    <property type="evidence" value="ECO:0007669"/>
    <property type="project" value="TreeGrafter"/>
</dbReference>
<dbReference type="AlphaFoldDB" id="A0AAD8ICW1"/>
<accession>A0AAD8ICW1</accession>
<reference evidence="2" key="1">
    <citation type="submission" date="2023-02" db="EMBL/GenBank/DDBJ databases">
        <title>Genome of toxic invasive species Heracleum sosnowskyi carries increased number of genes despite the absence of recent whole-genome duplications.</title>
        <authorList>
            <person name="Schelkunov M."/>
            <person name="Shtratnikova V."/>
            <person name="Makarenko M."/>
            <person name="Klepikova A."/>
            <person name="Omelchenko D."/>
            <person name="Novikova G."/>
            <person name="Obukhova E."/>
            <person name="Bogdanov V."/>
            <person name="Penin A."/>
            <person name="Logacheva M."/>
        </authorList>
    </citation>
    <scope>NUCLEOTIDE SEQUENCE</scope>
    <source>
        <strain evidence="2">Hsosn_3</strain>
        <tissue evidence="2">Leaf</tissue>
    </source>
</reference>
<proteinExistence type="predicted"/>
<dbReference type="GO" id="GO:0005829">
    <property type="term" value="C:cytosol"/>
    <property type="evidence" value="ECO:0007669"/>
    <property type="project" value="TreeGrafter"/>
</dbReference>
<dbReference type="GO" id="GO:0034198">
    <property type="term" value="P:cellular response to amino acid starvation"/>
    <property type="evidence" value="ECO:0007669"/>
    <property type="project" value="TreeGrafter"/>
</dbReference>
<sequence>MASNEEKYDLVREGVVIFTGALAKHLGKDDPKVHAVVEKLLDVINTPSEAVQRAVSACLSPLMQSKQPKWVTCYQAFPYGAGSAPLIPGREQGKTDFSESIKYLVSVFLSLLPDEDAYREIFKCVKQHIGEPSMI</sequence>
<dbReference type="PANTHER" id="PTHR23346">
    <property type="entry name" value="TRANSLATIONAL ACTIVATOR GCN1-RELATED"/>
    <property type="match status" value="1"/>
</dbReference>
<gene>
    <name evidence="2" type="ORF">POM88_021174</name>
</gene>
<evidence type="ECO:0000256" key="1">
    <source>
        <dbReference type="ARBA" id="ARBA00022737"/>
    </source>
</evidence>
<organism evidence="2 3">
    <name type="scientific">Heracleum sosnowskyi</name>
    <dbReference type="NCBI Taxonomy" id="360622"/>
    <lineage>
        <taxon>Eukaryota</taxon>
        <taxon>Viridiplantae</taxon>
        <taxon>Streptophyta</taxon>
        <taxon>Embryophyta</taxon>
        <taxon>Tracheophyta</taxon>
        <taxon>Spermatophyta</taxon>
        <taxon>Magnoliopsida</taxon>
        <taxon>eudicotyledons</taxon>
        <taxon>Gunneridae</taxon>
        <taxon>Pentapetalae</taxon>
        <taxon>asterids</taxon>
        <taxon>campanulids</taxon>
        <taxon>Apiales</taxon>
        <taxon>Apiaceae</taxon>
        <taxon>Apioideae</taxon>
        <taxon>apioid superclade</taxon>
        <taxon>Tordylieae</taxon>
        <taxon>Tordyliinae</taxon>
        <taxon>Heracleum</taxon>
    </lineage>
</organism>
<keyword evidence="3" id="KW-1185">Reference proteome</keyword>
<reference evidence="2" key="2">
    <citation type="submission" date="2023-05" db="EMBL/GenBank/DDBJ databases">
        <authorList>
            <person name="Schelkunov M.I."/>
        </authorList>
    </citation>
    <scope>NUCLEOTIDE SEQUENCE</scope>
    <source>
        <strain evidence="2">Hsosn_3</strain>
        <tissue evidence="2">Leaf</tissue>
    </source>
</reference>
<evidence type="ECO:0000313" key="3">
    <source>
        <dbReference type="Proteomes" id="UP001237642"/>
    </source>
</evidence>
<comment type="caution">
    <text evidence="2">The sequence shown here is derived from an EMBL/GenBank/DDBJ whole genome shotgun (WGS) entry which is preliminary data.</text>
</comment>
<keyword evidence="1" id="KW-0677">Repeat</keyword>
<evidence type="ECO:0000313" key="2">
    <source>
        <dbReference type="EMBL" id="KAK1383439.1"/>
    </source>
</evidence>
<dbReference type="EMBL" id="JAUIZM010000005">
    <property type="protein sequence ID" value="KAK1383439.1"/>
    <property type="molecule type" value="Genomic_DNA"/>
</dbReference>
<dbReference type="SUPFAM" id="SSF48431">
    <property type="entry name" value="Lipovitellin-phosvitin complex, superhelical domain"/>
    <property type="match status" value="1"/>
</dbReference>
<protein>
    <submittedName>
        <fullName evidence="2">Uncharacterized protein</fullName>
    </submittedName>
</protein>
<dbReference type="InterPro" id="IPR011030">
    <property type="entry name" value="Lipovitellin_superhlx_dom"/>
</dbReference>
<name>A0AAD8ICW1_9APIA</name>
<dbReference type="PANTHER" id="PTHR23346:SF7">
    <property type="entry name" value="STALLED RIBOSOME SENSOR GCN1"/>
    <property type="match status" value="1"/>
</dbReference>
<dbReference type="Proteomes" id="UP001237642">
    <property type="component" value="Unassembled WGS sequence"/>
</dbReference>